<reference evidence="3" key="1">
    <citation type="journal article" date="2012" name="MBio">
        <title>Comparative genome analysis of Trichophyton rubrum and related dermatophytes reveals candidate genes involved in infection.</title>
        <authorList>
            <person name="Martinez D.A."/>
            <person name="Oliver B.G."/>
            <person name="Graeser Y."/>
            <person name="Goldberg J.M."/>
            <person name="Li W."/>
            <person name="Martinez-Rossi N.M."/>
            <person name="Monod M."/>
            <person name="Shelest E."/>
            <person name="Barton R.C."/>
            <person name="Birch E."/>
            <person name="Brakhage A.A."/>
            <person name="Chen Z."/>
            <person name="Gurr S.J."/>
            <person name="Heiman D."/>
            <person name="Heitman J."/>
            <person name="Kosti I."/>
            <person name="Rossi A."/>
            <person name="Saif S."/>
            <person name="Samalova M."/>
            <person name="Saunders C.W."/>
            <person name="Shea T."/>
            <person name="Summerbell R.C."/>
            <person name="Xu J."/>
            <person name="Young S."/>
            <person name="Zeng Q."/>
            <person name="Birren B.W."/>
            <person name="Cuomo C.A."/>
            <person name="White T.C."/>
        </authorList>
    </citation>
    <scope>NUCLEOTIDE SEQUENCE [LARGE SCALE GENOMIC DNA]</scope>
    <source>
        <strain evidence="3">ATCC MYA-4605 / CBS 113480</strain>
    </source>
</reference>
<feature type="compositionally biased region" description="Low complexity" evidence="1">
    <location>
        <begin position="456"/>
        <end position="494"/>
    </location>
</feature>
<feature type="compositionally biased region" description="Low complexity" evidence="1">
    <location>
        <begin position="309"/>
        <end position="334"/>
    </location>
</feature>
<feature type="region of interest" description="Disordered" evidence="1">
    <location>
        <begin position="309"/>
        <end position="393"/>
    </location>
</feature>
<gene>
    <name evidence="2" type="ORF">MCYG_06636</name>
</gene>
<dbReference type="EMBL" id="DS995706">
    <property type="protein sequence ID" value="EEQ33817.1"/>
    <property type="molecule type" value="Genomic_DNA"/>
</dbReference>
<dbReference type="STRING" id="554155.C5FV83"/>
<accession>C5FV83</accession>
<dbReference type="OrthoDB" id="4174409at2759"/>
<dbReference type="AlphaFoldDB" id="C5FV83"/>
<name>C5FV83_ARTOC</name>
<dbReference type="RefSeq" id="XP_002844672.1">
    <property type="nucleotide sequence ID" value="XM_002844626.1"/>
</dbReference>
<feature type="compositionally biased region" description="Polar residues" evidence="1">
    <location>
        <begin position="495"/>
        <end position="515"/>
    </location>
</feature>
<organism evidence="2 3">
    <name type="scientific">Arthroderma otae (strain ATCC MYA-4605 / CBS 113480)</name>
    <name type="common">Microsporum canis</name>
    <dbReference type="NCBI Taxonomy" id="554155"/>
    <lineage>
        <taxon>Eukaryota</taxon>
        <taxon>Fungi</taxon>
        <taxon>Dikarya</taxon>
        <taxon>Ascomycota</taxon>
        <taxon>Pezizomycotina</taxon>
        <taxon>Eurotiomycetes</taxon>
        <taxon>Eurotiomycetidae</taxon>
        <taxon>Onygenales</taxon>
        <taxon>Arthrodermataceae</taxon>
        <taxon>Microsporum</taxon>
    </lineage>
</organism>
<dbReference type="eggNOG" id="ENOG502RAS6">
    <property type="taxonomic scope" value="Eukaryota"/>
</dbReference>
<dbReference type="VEuPathDB" id="FungiDB:MCYG_06636"/>
<feature type="region of interest" description="Disordered" evidence="1">
    <location>
        <begin position="456"/>
        <end position="515"/>
    </location>
</feature>
<feature type="compositionally biased region" description="Low complexity" evidence="1">
    <location>
        <begin position="371"/>
        <end position="391"/>
    </location>
</feature>
<feature type="compositionally biased region" description="Polar residues" evidence="1">
    <location>
        <begin position="337"/>
        <end position="370"/>
    </location>
</feature>
<dbReference type="Proteomes" id="UP000002035">
    <property type="component" value="Unassembled WGS sequence"/>
</dbReference>
<keyword evidence="3" id="KW-1185">Reference proteome</keyword>
<proteinExistence type="predicted"/>
<evidence type="ECO:0000313" key="2">
    <source>
        <dbReference type="EMBL" id="EEQ33817.1"/>
    </source>
</evidence>
<evidence type="ECO:0000256" key="1">
    <source>
        <dbReference type="SAM" id="MobiDB-lite"/>
    </source>
</evidence>
<dbReference type="HOGENOM" id="CLU_033725_0_0_1"/>
<evidence type="ECO:0000313" key="3">
    <source>
        <dbReference type="Proteomes" id="UP000002035"/>
    </source>
</evidence>
<dbReference type="GeneID" id="9226990"/>
<protein>
    <submittedName>
        <fullName evidence="2">Mucin</fullName>
    </submittedName>
</protein>
<sequence length="580" mass="61918">MRVRVFPACHQLLLQTSSALRAKKISPCVFAGLPSMFETSKQNKTEKINQCQDGTSNRLPPSISTSCSFRPVEGWHPSITWTKGQAAPCFERRLKQGVIYCYMIPGRCCLPARFAMEQYFLFSFAEAEENAILKLQQIRLHFLSFCIFDFWLAQKSSFTIISTLFWPTSLIDTKKMRSLQHILGIISLALLSHVSSSPIYQSRREGLFNRGLYSTHDHDAAIMTLTVTRIAARLPMTMCVTTGAGNAGRPSIVPCPTTMTSKTVADTTSAPFPQPEVEMSLELELELEISPISYLYSSSWYNFPATTTAANSHSTHTSAPSSTSKSTTSGIAATGDGVSTVSTTDVPDATTPNYSTTSSSGSIQVTSQPMNGSLSSTTSSTPGTSTLTSNTELPQPTTVVNITTKTVYISPTSTATITTSYTPVPTTTSVAYPNWNSTLPSLSTITESITESVTMSSSSSSSSFTPSITNSPPATTVTQSATQPSTATTSSFSSNPLPSFTSKPDTQSSTMTYPSFSNGLPSFTTILPETSTSQAISSTLVPAPPPTEVPTIPPSDSLVVIPVTDAAPAPTGIELIPIGP</sequence>